<reference evidence="11 12" key="1">
    <citation type="journal article" date="2010" name="Plant Cell">
        <title>The Chlorella variabilis NC64A genome reveals adaptation to photosymbiosis, coevolution with viruses, and cryptic sex.</title>
        <authorList>
            <person name="Blanc G."/>
            <person name="Duncan G."/>
            <person name="Agarkova I."/>
            <person name="Borodovsky M."/>
            <person name="Gurnon J."/>
            <person name="Kuo A."/>
            <person name="Lindquist E."/>
            <person name="Lucas S."/>
            <person name="Pangilinan J."/>
            <person name="Polle J."/>
            <person name="Salamov A."/>
            <person name="Terry A."/>
            <person name="Yamada T."/>
            <person name="Dunigan D.D."/>
            <person name="Grigoriev I.V."/>
            <person name="Claverie J.M."/>
            <person name="Van Etten J.L."/>
        </authorList>
    </citation>
    <scope>NUCLEOTIDE SEQUENCE [LARGE SCALE GENOMIC DNA]</scope>
    <source>
        <strain evidence="11 12">NC64A</strain>
    </source>
</reference>
<organism evidence="12">
    <name type="scientific">Chlorella variabilis</name>
    <name type="common">Green alga</name>
    <dbReference type="NCBI Taxonomy" id="554065"/>
    <lineage>
        <taxon>Eukaryota</taxon>
        <taxon>Viridiplantae</taxon>
        <taxon>Chlorophyta</taxon>
        <taxon>core chlorophytes</taxon>
        <taxon>Trebouxiophyceae</taxon>
        <taxon>Chlorellales</taxon>
        <taxon>Chlorellaceae</taxon>
        <taxon>Chlorella clade</taxon>
        <taxon>Chlorella</taxon>
    </lineage>
</organism>
<evidence type="ECO:0000256" key="6">
    <source>
        <dbReference type="ARBA" id="ARBA00023277"/>
    </source>
</evidence>
<proteinExistence type="inferred from homology"/>
<feature type="signal peptide" evidence="9">
    <location>
        <begin position="1"/>
        <end position="23"/>
    </location>
</feature>
<evidence type="ECO:0000256" key="3">
    <source>
        <dbReference type="ARBA" id="ARBA00012601"/>
    </source>
</evidence>
<dbReference type="EMBL" id="GL433859">
    <property type="protein sequence ID" value="EFN51933.1"/>
    <property type="molecule type" value="Genomic_DNA"/>
</dbReference>
<dbReference type="InParanoid" id="E1ZQH2"/>
<evidence type="ECO:0000256" key="2">
    <source>
        <dbReference type="ARBA" id="ARBA00007072"/>
    </source>
</evidence>
<dbReference type="Gene3D" id="1.50.10.10">
    <property type="match status" value="1"/>
</dbReference>
<evidence type="ECO:0000259" key="10">
    <source>
        <dbReference type="Pfam" id="PF00759"/>
    </source>
</evidence>
<dbReference type="Proteomes" id="UP000008141">
    <property type="component" value="Unassembled WGS sequence"/>
</dbReference>
<feature type="chain" id="PRO_5003156438" description="cellulase" evidence="9">
    <location>
        <begin position="24"/>
        <end position="203"/>
    </location>
</feature>
<evidence type="ECO:0000256" key="4">
    <source>
        <dbReference type="ARBA" id="ARBA00022801"/>
    </source>
</evidence>
<dbReference type="RefSeq" id="XP_005844035.1">
    <property type="nucleotide sequence ID" value="XM_005843973.1"/>
</dbReference>
<keyword evidence="8" id="KW-0624">Polysaccharide degradation</keyword>
<feature type="domain" description="Glycoside hydrolase family 9" evidence="10">
    <location>
        <begin position="123"/>
        <end position="202"/>
    </location>
</feature>
<evidence type="ECO:0000256" key="5">
    <source>
        <dbReference type="ARBA" id="ARBA00023001"/>
    </source>
</evidence>
<dbReference type="EC" id="3.2.1.4" evidence="3"/>
<evidence type="ECO:0000256" key="1">
    <source>
        <dbReference type="ARBA" id="ARBA00000966"/>
    </source>
</evidence>
<keyword evidence="5" id="KW-0136">Cellulose degradation</keyword>
<evidence type="ECO:0000256" key="8">
    <source>
        <dbReference type="ARBA" id="ARBA00023326"/>
    </source>
</evidence>
<dbReference type="GO" id="GO:0008810">
    <property type="term" value="F:cellulase activity"/>
    <property type="evidence" value="ECO:0007669"/>
    <property type="project" value="UniProtKB-EC"/>
</dbReference>
<keyword evidence="7" id="KW-0326">Glycosidase</keyword>
<accession>E1ZQH2</accession>
<protein>
    <recommendedName>
        <fullName evidence="3">cellulase</fullName>
        <ecNumber evidence="3">3.2.1.4</ecNumber>
    </recommendedName>
</protein>
<dbReference type="Pfam" id="PF00759">
    <property type="entry name" value="Glyco_hydro_9"/>
    <property type="match status" value="1"/>
</dbReference>
<name>E1ZQH2_CHLVA</name>
<evidence type="ECO:0000256" key="7">
    <source>
        <dbReference type="ARBA" id="ARBA00023295"/>
    </source>
</evidence>
<keyword evidence="12" id="KW-1185">Reference proteome</keyword>
<comment type="catalytic activity">
    <reaction evidence="1">
        <text>Endohydrolysis of (1-&gt;4)-beta-D-glucosidic linkages in cellulose, lichenin and cereal beta-D-glucans.</text>
        <dbReference type="EC" id="3.2.1.4"/>
    </reaction>
</comment>
<dbReference type="AlphaFoldDB" id="E1ZQH2"/>
<evidence type="ECO:0000313" key="11">
    <source>
        <dbReference type="EMBL" id="EFN51933.1"/>
    </source>
</evidence>
<evidence type="ECO:0000256" key="9">
    <source>
        <dbReference type="SAM" id="SignalP"/>
    </source>
</evidence>
<dbReference type="PANTHER" id="PTHR22298">
    <property type="entry name" value="ENDO-1,4-BETA-GLUCANASE"/>
    <property type="match status" value="1"/>
</dbReference>
<dbReference type="GO" id="GO:0030245">
    <property type="term" value="P:cellulose catabolic process"/>
    <property type="evidence" value="ECO:0007669"/>
    <property type="project" value="UniProtKB-KW"/>
</dbReference>
<evidence type="ECO:0000313" key="12">
    <source>
        <dbReference type="Proteomes" id="UP000008141"/>
    </source>
</evidence>
<dbReference type="GeneID" id="17351373"/>
<dbReference type="InterPro" id="IPR012341">
    <property type="entry name" value="6hp_glycosidase-like_sf"/>
</dbReference>
<gene>
    <name evidence="11" type="ORF">CHLNCDRAFT_139590</name>
</gene>
<comment type="similarity">
    <text evidence="2">Belongs to the glycosyl hydrolase 9 (cellulase E) family.</text>
</comment>
<dbReference type="SUPFAM" id="SSF48208">
    <property type="entry name" value="Six-hairpin glycosidases"/>
    <property type="match status" value="1"/>
</dbReference>
<dbReference type="InterPro" id="IPR001701">
    <property type="entry name" value="Glyco_hydro_9"/>
</dbReference>
<feature type="non-terminal residue" evidence="11">
    <location>
        <position position="203"/>
    </location>
</feature>
<dbReference type="PROSITE" id="PS51257">
    <property type="entry name" value="PROKAR_LIPOPROTEIN"/>
    <property type="match status" value="1"/>
</dbReference>
<sequence length="203" mass="20944">MRLARLALVGLLLALGSARMAAAAAGSTACRDKPAPGAWSCKQQRAWGKCEDKWLVAGGWCVATCGRCGQAPAAANIQADAPTPAAASARAAASKPAINAPKPAANASTTTPSKLLSGNVGEYGKVLGMSWLFIYAQRSGKLSAANNPIDWRGDSHLADRVPGGFYDAGDHLKLNFPLATSLSFLAWGVLEFPATYAATGQTK</sequence>
<dbReference type="STRING" id="554065.E1ZQH2"/>
<keyword evidence="4" id="KW-0378">Hydrolase</keyword>
<dbReference type="InterPro" id="IPR008928">
    <property type="entry name" value="6-hairpin_glycosidase_sf"/>
</dbReference>
<keyword evidence="9" id="KW-0732">Signal</keyword>
<dbReference type="KEGG" id="cvr:CHLNCDRAFT_139590"/>
<keyword evidence="6" id="KW-0119">Carbohydrate metabolism</keyword>
<dbReference type="OrthoDB" id="2015928at2759"/>